<dbReference type="SMART" id="SM00342">
    <property type="entry name" value="HTH_ARAC"/>
    <property type="match status" value="1"/>
</dbReference>
<evidence type="ECO:0000256" key="1">
    <source>
        <dbReference type="ARBA" id="ARBA00023015"/>
    </source>
</evidence>
<evidence type="ECO:0000313" key="5">
    <source>
        <dbReference type="EMBL" id="TDQ25754.1"/>
    </source>
</evidence>
<sequence length="266" mass="31444">MQQDKDRIRNNILLSCIEQEKKDFQPFVEDHTVSFVLEGTLIINDGDEITEYNKGEIGFISKNQLVKIQKLSKGNKPFLSISVILPKNILFQYSKENYLSPKGIYIEKPNFIFAHDIYLKSYFNSMIPYFENPQALTHKLSELKTLELIELLLRDDRMQNILFNFQDKFKLDLQAYMNKNYMHNIPLKQFAKLTGRSLSTFKRDFQAIFNETPNKWLIKKRLDLAHYLITKKNKKTSEIFFDVGFVNLSHFSRRFKTEFGKSPSEI</sequence>
<keyword evidence="3" id="KW-0804">Transcription</keyword>
<feature type="domain" description="HTH araC/xylS-type" evidence="4">
    <location>
        <begin position="171"/>
        <end position="266"/>
    </location>
</feature>
<dbReference type="Proteomes" id="UP000295390">
    <property type="component" value="Unassembled WGS sequence"/>
</dbReference>
<dbReference type="Pfam" id="PF12833">
    <property type="entry name" value="HTH_18"/>
    <property type="match status" value="1"/>
</dbReference>
<dbReference type="PANTHER" id="PTHR43280">
    <property type="entry name" value="ARAC-FAMILY TRANSCRIPTIONAL REGULATOR"/>
    <property type="match status" value="1"/>
</dbReference>
<dbReference type="RefSeq" id="WP_166627768.1">
    <property type="nucleotide sequence ID" value="NZ_SNYH01000004.1"/>
</dbReference>
<dbReference type="InterPro" id="IPR054015">
    <property type="entry name" value="ExsA-like_N"/>
</dbReference>
<dbReference type="EMBL" id="SNYH01000004">
    <property type="protein sequence ID" value="TDQ25754.1"/>
    <property type="molecule type" value="Genomic_DNA"/>
</dbReference>
<protein>
    <submittedName>
        <fullName evidence="5">AraC-like DNA-binding protein</fullName>
    </submittedName>
</protein>
<dbReference type="PANTHER" id="PTHR43280:SF2">
    <property type="entry name" value="HTH-TYPE TRANSCRIPTIONAL REGULATOR EXSA"/>
    <property type="match status" value="1"/>
</dbReference>
<evidence type="ECO:0000313" key="6">
    <source>
        <dbReference type="Proteomes" id="UP000295390"/>
    </source>
</evidence>
<name>A0A4R6TD64_9FLAO</name>
<keyword evidence="6" id="KW-1185">Reference proteome</keyword>
<organism evidence="5 6">
    <name type="scientific">Tenacibaculum caenipelagi</name>
    <dbReference type="NCBI Taxonomy" id="1325435"/>
    <lineage>
        <taxon>Bacteria</taxon>
        <taxon>Pseudomonadati</taxon>
        <taxon>Bacteroidota</taxon>
        <taxon>Flavobacteriia</taxon>
        <taxon>Flavobacteriales</taxon>
        <taxon>Flavobacteriaceae</taxon>
        <taxon>Tenacibaculum</taxon>
    </lineage>
</organism>
<keyword evidence="2 5" id="KW-0238">DNA-binding</keyword>
<evidence type="ECO:0000256" key="3">
    <source>
        <dbReference type="ARBA" id="ARBA00023163"/>
    </source>
</evidence>
<proteinExistence type="predicted"/>
<dbReference type="GO" id="GO:0003700">
    <property type="term" value="F:DNA-binding transcription factor activity"/>
    <property type="evidence" value="ECO:0007669"/>
    <property type="project" value="InterPro"/>
</dbReference>
<dbReference type="GO" id="GO:0043565">
    <property type="term" value="F:sequence-specific DNA binding"/>
    <property type="evidence" value="ECO:0007669"/>
    <property type="project" value="InterPro"/>
</dbReference>
<gene>
    <name evidence="5" type="ORF">DFQ07_2185</name>
</gene>
<comment type="caution">
    <text evidence="5">The sequence shown here is derived from an EMBL/GenBank/DDBJ whole genome shotgun (WGS) entry which is preliminary data.</text>
</comment>
<dbReference type="InterPro" id="IPR018060">
    <property type="entry name" value="HTH_AraC"/>
</dbReference>
<dbReference type="SUPFAM" id="SSF46689">
    <property type="entry name" value="Homeodomain-like"/>
    <property type="match status" value="2"/>
</dbReference>
<dbReference type="Pfam" id="PF22200">
    <property type="entry name" value="ExsA_N"/>
    <property type="match status" value="1"/>
</dbReference>
<evidence type="ECO:0000256" key="2">
    <source>
        <dbReference type="ARBA" id="ARBA00023125"/>
    </source>
</evidence>
<dbReference type="InterPro" id="IPR009057">
    <property type="entry name" value="Homeodomain-like_sf"/>
</dbReference>
<reference evidence="5 6" key="1">
    <citation type="submission" date="2019-03" db="EMBL/GenBank/DDBJ databases">
        <title>Genomic Encyclopedia of Type Strains, Phase III (KMG-III): the genomes of soil and plant-associated and newly described type strains.</title>
        <authorList>
            <person name="Whitman W."/>
        </authorList>
    </citation>
    <scope>NUCLEOTIDE SEQUENCE [LARGE SCALE GENOMIC DNA]</scope>
    <source>
        <strain evidence="5 6">CECT 8283</strain>
    </source>
</reference>
<evidence type="ECO:0000259" key="4">
    <source>
        <dbReference type="PROSITE" id="PS01124"/>
    </source>
</evidence>
<accession>A0A4R6TD64</accession>
<dbReference type="PROSITE" id="PS01124">
    <property type="entry name" value="HTH_ARAC_FAMILY_2"/>
    <property type="match status" value="1"/>
</dbReference>
<dbReference type="AlphaFoldDB" id="A0A4R6TD64"/>
<keyword evidence="1" id="KW-0805">Transcription regulation</keyword>
<dbReference type="Gene3D" id="1.10.10.60">
    <property type="entry name" value="Homeodomain-like"/>
    <property type="match status" value="1"/>
</dbReference>